<organism evidence="7 8">
    <name type="scientific">Mya arenaria</name>
    <name type="common">Soft-shell clam</name>
    <dbReference type="NCBI Taxonomy" id="6604"/>
    <lineage>
        <taxon>Eukaryota</taxon>
        <taxon>Metazoa</taxon>
        <taxon>Spiralia</taxon>
        <taxon>Lophotrochozoa</taxon>
        <taxon>Mollusca</taxon>
        <taxon>Bivalvia</taxon>
        <taxon>Autobranchia</taxon>
        <taxon>Heteroconchia</taxon>
        <taxon>Euheterodonta</taxon>
        <taxon>Imparidentia</taxon>
        <taxon>Neoheterodontei</taxon>
        <taxon>Myida</taxon>
        <taxon>Myoidea</taxon>
        <taxon>Myidae</taxon>
        <taxon>Mya</taxon>
    </lineage>
</organism>
<evidence type="ECO:0000256" key="4">
    <source>
        <dbReference type="ARBA" id="ARBA00022833"/>
    </source>
</evidence>
<keyword evidence="2" id="KW-0677">Repeat</keyword>
<feature type="compositionally biased region" description="Basic and acidic residues" evidence="5">
    <location>
        <begin position="229"/>
        <end position="242"/>
    </location>
</feature>
<dbReference type="InterPro" id="IPR000967">
    <property type="entry name" value="Znf_NFX1"/>
</dbReference>
<sequence length="2323" mass="265755">MNTRRGIDHPPMYSQNTRDVSPRNTRGRRDRHHTHSPSRRRNARSGLNWVSSDRYNESLAPPRDPEDGRGSAPSSSRNTYCYGMEYRDRSFSRTDDSENNQNRSVSQSEPPGDNNRRSLTSPNLTEFDPGLFSKRYRKRHTEKMDCPDFAFHSSLVSPDRARLRDHDVHALDNQQLMQTTSQQNMCKGNAVSTYPMQNILSSDTDDTILDERQTHISLRSNKRQKRGSRSPERQTRGYENARRSHFNTRRGGRVKSDGGQLNQRGFRSRSPLSRDQGHERIQEELHRLKQEDGPDIVISLVRNIREYTRYASTNSEIAADLLYNLAKGLGSTTVPAFAKKLIRFVDEDDLINKIIQTIQCSIPIRTSMLYNVHIILSRVREITPSNIHLIHRLMQNTEHIFGNWSTSAIQTDEKTMRVREMRKTLSSFIAGCVPTDFIPMPIFPTKPDIENDPFQNLNVNKIDSAYKNEKDYLETQYKLMRADCFIPLRNGILEMRKLEGNTRINRLDDVFVYYKVKIVAPCLANGIGYELVFDTSRSRPRGDRLKYGTLVALSANNFQTYHFATVVGSMNKGKGEIQVKFEFTRIAEIHELLYNSLTMLEPTSGYFESYRHVLSVLQKYAMEHITIPLQDYIVYCSRKARPPKYLQADDTYALRYSRVTIPKKSDTNSVKSHIETKLESPTCSVDQECCEILTFGKDTDTSSLQSDKSCKEDIMLQNNSPCIDVESQRDSSNERKTSVYSNASTATAFDIDVNVLSDDWPSASELDLDANQMKAFKNALTKEFSVIQGPPGCGKTYVGSKIADALLDNTNGTIMVVCYTNHALDQFLHKIIAHNPFANVVRIGGRSKDEQIQKLTLAEKRKKRPSLVPETLLIKLIKESILHHNVLQKQIGPNYLSYFQHFSYHYRYPALLWWLANGSDELKQVFQSSVEEIAGTRVLPECVRNRIKDIIKNNAFGQTNIKYPLIEFSRDKIALHIFELNTHPKLMVKYSRHLREADAYCESDHSDLSDPSLPLEERWKLYRGWVNDYCKQFENEIVNHSEEYEDAIKRVNEIGMLVDKHILLSADVIGVTTTGAAKNWNLFKEIGPKIVIAEEAAEVFESHLICSLSPSCQHLILIGDHKQLRPNPAVFRLAREYKLDISLFERMVKNNFPYDELRSQHRMRPEIADNMRIKDLYPGLIDDSCVLCYDPIKGVEGNMFFLDHRNYEEQDAHTRSHINMFEAMFLVELCHYLLLQGYEDSQITILSMYNGQMFKIKHLLQERLNRRSLIRVDNVDNYQGEENDIILLSLVRSNDIGNKGFVGHLNRICVSMSRAKKGLFIIGNTRTLLSGRSKWQSIIEKMGEINAVKTKMTLVCQNHPEHKVFVENAEDFMQCPDGGCYEKCTFEMSCGHVCPKHCHSNNREHIGIVCKQPCRRQCINGHPCSLKCNEKCRPCMEAVVKKLDCGHELALTCYEDNGKFVCNAICSNQLPCGHTCAKKCHESCIPCVERIQVLNEKCGHLNEVQCFLSSKSDICNYPCKKKLSCDHICLKRCSVPCEPCISKVTYKRDACSHLAERQCHQLESTESCQKFCDLNLDCGHICRNICGATDELLSIATNGSVSTCPKGHNSLCKERCSYKLACGHQCQGDCKRCDKGRWHSGCDQECNVEFFCCHTKTAKCNSFNSFILCQNICARKCSHQRCEMRCCKSCKSCEHDCDWGCKHLKCTKRCGEVCDRERCNNICEKTLARCGHSCTGLCGDPCPDICFVCDKDVFQEEDFAHRFVELHDCGDIVRSKEMDKYMDTLDDSLSFRVCPLCSKPVKTTCASRYEKIINGQWNAFDKVKAIQTSRTSCDEILFGHTLHTDSSTPLNEQRLKRITNTNVNRLKECLKTHYNVDTLPLIQKHIDGLPLTQSLYHELERETQRFLHADALSSFINKVDKSNLPDLKDKLTVASDILDVPGPYTDELQDAFHTYVEAEFPQIVDKAKLMRLRFEWKTIELNNTGDAVQTLKDVLMNECTRVDNDVRLLTLLKVDGGIYFKINGSREKAVSVRVLENRQKRPRVKTDIAQKKSSGSKLVLPNANRQPEVASRKGRSSRDSKRTAATIKQGNSQMPRHPSTYNDRTSHGASGYNENSYSNGRKRALENDNSYHNHGLNSKRAKTDNRSSLHQSPRQGTISYGNHHPESPRHSEKFHGRRKPQSTMRPSRGSRHFESKTSSRMQHSKNTNTSENRSTTGDLRDKLTPKGRSSTSGNGSTHSGQRSSHSPGAYEERNRKRKEESSLDLREIIKRSKASNEARSSTVYDLSITVNATRSAQERTDNSHDNVELEDRRQDRRRDIKYK</sequence>
<feature type="compositionally biased region" description="Basic and acidic residues" evidence="5">
    <location>
        <begin position="85"/>
        <end position="96"/>
    </location>
</feature>
<reference evidence="7" key="1">
    <citation type="submission" date="2022-11" db="EMBL/GenBank/DDBJ databases">
        <title>Centuries of genome instability and evolution in soft-shell clam transmissible cancer (bioRxiv).</title>
        <authorList>
            <person name="Hart S.F.M."/>
            <person name="Yonemitsu M.A."/>
            <person name="Giersch R.M."/>
            <person name="Beal B.F."/>
            <person name="Arriagada G."/>
            <person name="Davis B.W."/>
            <person name="Ostrander E.A."/>
            <person name="Goff S.P."/>
            <person name="Metzger M.J."/>
        </authorList>
    </citation>
    <scope>NUCLEOTIDE SEQUENCE</scope>
    <source>
        <strain evidence="7">MELC-2E11</strain>
        <tissue evidence="7">Siphon/mantle</tissue>
    </source>
</reference>
<keyword evidence="1" id="KW-0479">Metal-binding</keyword>
<dbReference type="Gene3D" id="3.40.50.300">
    <property type="entry name" value="P-loop containing nucleotide triphosphate hydrolases"/>
    <property type="match status" value="3"/>
</dbReference>
<dbReference type="CDD" id="cd18808">
    <property type="entry name" value="SF1_C_Upf1"/>
    <property type="match status" value="1"/>
</dbReference>
<dbReference type="Pfam" id="PF13086">
    <property type="entry name" value="AAA_11"/>
    <property type="match status" value="1"/>
</dbReference>
<feature type="compositionally biased region" description="Polar residues" evidence="5">
    <location>
        <begin position="13"/>
        <end position="24"/>
    </location>
</feature>
<feature type="compositionally biased region" description="Basic and acidic residues" evidence="5">
    <location>
        <begin position="2041"/>
        <end position="2050"/>
    </location>
</feature>
<dbReference type="Pfam" id="PF25396">
    <property type="entry name" value="ZNFX1"/>
    <property type="match status" value="1"/>
</dbReference>
<dbReference type="InterPro" id="IPR045055">
    <property type="entry name" value="DNA2/NAM7-like"/>
</dbReference>
<evidence type="ECO:0000256" key="2">
    <source>
        <dbReference type="ARBA" id="ARBA00022737"/>
    </source>
</evidence>
<feature type="region of interest" description="Disordered" evidence="5">
    <location>
        <begin position="215"/>
        <end position="278"/>
    </location>
</feature>
<keyword evidence="3" id="KW-0863">Zinc-finger</keyword>
<feature type="region of interest" description="Disordered" evidence="5">
    <location>
        <begin position="2295"/>
        <end position="2323"/>
    </location>
</feature>
<accession>A0ABY7EAZ4</accession>
<dbReference type="InterPro" id="IPR041679">
    <property type="entry name" value="DNA2/NAM7-like_C"/>
</dbReference>
<evidence type="ECO:0000313" key="8">
    <source>
        <dbReference type="Proteomes" id="UP001164746"/>
    </source>
</evidence>
<dbReference type="PANTHER" id="PTHR10887:SF341">
    <property type="entry name" value="NFX1-TYPE ZINC FINGER-CONTAINING PROTEIN 1"/>
    <property type="match status" value="1"/>
</dbReference>
<feature type="compositionally biased region" description="Polar residues" evidence="5">
    <location>
        <begin position="2086"/>
        <end position="2103"/>
    </location>
</feature>
<name>A0ABY7EAZ4_MYAAR</name>
<feature type="domain" description="NF-X1-type" evidence="6">
    <location>
        <begin position="1390"/>
        <end position="1416"/>
    </location>
</feature>
<evidence type="ECO:0000259" key="6">
    <source>
        <dbReference type="SMART" id="SM00438"/>
    </source>
</evidence>
<feature type="compositionally biased region" description="Polar residues" evidence="5">
    <location>
        <begin position="99"/>
        <end position="109"/>
    </location>
</feature>
<dbReference type="SMART" id="SM00438">
    <property type="entry name" value="ZnF_NFX"/>
    <property type="match status" value="3"/>
</dbReference>
<feature type="region of interest" description="Disordered" evidence="5">
    <location>
        <begin position="2041"/>
        <end position="2263"/>
    </location>
</feature>
<dbReference type="InterPro" id="IPR047187">
    <property type="entry name" value="SF1_C_Upf1"/>
</dbReference>
<feature type="region of interest" description="Disordered" evidence="5">
    <location>
        <begin position="1"/>
        <end position="132"/>
    </location>
</feature>
<feature type="compositionally biased region" description="Basic residues" evidence="5">
    <location>
        <begin position="243"/>
        <end position="253"/>
    </location>
</feature>
<dbReference type="Proteomes" id="UP001164746">
    <property type="component" value="Chromosome 5"/>
</dbReference>
<dbReference type="EMBL" id="CP111016">
    <property type="protein sequence ID" value="WAR06092.1"/>
    <property type="molecule type" value="Genomic_DNA"/>
</dbReference>
<feature type="compositionally biased region" description="Basic and acidic residues" evidence="5">
    <location>
        <begin position="2296"/>
        <end position="2323"/>
    </location>
</feature>
<feature type="domain" description="NF-X1-type" evidence="6">
    <location>
        <begin position="1472"/>
        <end position="1489"/>
    </location>
</feature>
<evidence type="ECO:0000256" key="3">
    <source>
        <dbReference type="ARBA" id="ARBA00022771"/>
    </source>
</evidence>
<dbReference type="InterPro" id="IPR041677">
    <property type="entry name" value="DNA2/NAM7_AAA_11"/>
</dbReference>
<dbReference type="SUPFAM" id="SSF52540">
    <property type="entry name" value="P-loop containing nucleoside triphosphate hydrolases"/>
    <property type="match status" value="1"/>
</dbReference>
<feature type="compositionally biased region" description="Polar residues" evidence="5">
    <location>
        <begin position="2148"/>
        <end position="2160"/>
    </location>
</feature>
<feature type="compositionally biased region" description="Polar residues" evidence="5">
    <location>
        <begin position="2198"/>
        <end position="2217"/>
    </location>
</feature>
<feature type="compositionally biased region" description="Basic residues" evidence="5">
    <location>
        <begin position="25"/>
        <end position="43"/>
    </location>
</feature>
<dbReference type="InterPro" id="IPR057373">
    <property type="entry name" value="ZNFX1"/>
</dbReference>
<feature type="compositionally biased region" description="Polar residues" evidence="5">
    <location>
        <begin position="259"/>
        <end position="273"/>
    </location>
</feature>
<proteinExistence type="predicted"/>
<feature type="domain" description="NF-X1-type" evidence="6">
    <location>
        <begin position="1730"/>
        <end position="1748"/>
    </location>
</feature>
<protein>
    <submittedName>
        <fullName evidence="7">ZNFX1-like protein</fullName>
    </submittedName>
</protein>
<dbReference type="CDD" id="cd06008">
    <property type="entry name" value="NF-X1-zinc-finger"/>
    <property type="match status" value="1"/>
</dbReference>
<gene>
    <name evidence="7" type="ORF">MAR_021461</name>
</gene>
<dbReference type="Pfam" id="PF13087">
    <property type="entry name" value="AAA_12"/>
    <property type="match status" value="1"/>
</dbReference>
<keyword evidence="4" id="KW-0862">Zinc</keyword>
<dbReference type="PANTHER" id="PTHR10887">
    <property type="entry name" value="DNA2/NAM7 HELICASE FAMILY"/>
    <property type="match status" value="1"/>
</dbReference>
<evidence type="ECO:0000256" key="5">
    <source>
        <dbReference type="SAM" id="MobiDB-lite"/>
    </source>
</evidence>
<evidence type="ECO:0000256" key="1">
    <source>
        <dbReference type="ARBA" id="ARBA00022723"/>
    </source>
</evidence>
<dbReference type="InterPro" id="IPR027417">
    <property type="entry name" value="P-loop_NTPase"/>
</dbReference>
<feature type="compositionally biased region" description="Low complexity" evidence="5">
    <location>
        <begin position="2227"/>
        <end position="2240"/>
    </location>
</feature>
<evidence type="ECO:0000313" key="7">
    <source>
        <dbReference type="EMBL" id="WAR06092.1"/>
    </source>
</evidence>
<keyword evidence="8" id="KW-1185">Reference proteome</keyword>
<feature type="compositionally biased region" description="Basic and acidic residues" evidence="5">
    <location>
        <begin position="2163"/>
        <end position="2174"/>
    </location>
</feature>
<feature type="compositionally biased region" description="Basic and acidic residues" evidence="5">
    <location>
        <begin position="2250"/>
        <end position="2263"/>
    </location>
</feature>